<dbReference type="EMBL" id="KQ484620">
    <property type="protein sequence ID" value="KYP34343.1"/>
    <property type="molecule type" value="Genomic_DNA"/>
</dbReference>
<dbReference type="PANTHER" id="PTHR47481:SF30">
    <property type="entry name" value="CCHC-TYPE DOMAIN-CONTAINING PROTEIN"/>
    <property type="match status" value="1"/>
</dbReference>
<dbReference type="PANTHER" id="PTHR47481">
    <property type="match status" value="1"/>
</dbReference>
<evidence type="ECO:0000313" key="1">
    <source>
        <dbReference type="EMBL" id="KYP34340.1"/>
    </source>
</evidence>
<gene>
    <name evidence="1" type="ORF">KK1_044721</name>
    <name evidence="2" type="ORF">KK1_044724</name>
</gene>
<organism evidence="1 3">
    <name type="scientific">Cajanus cajan</name>
    <name type="common">Pigeon pea</name>
    <name type="synonym">Cajanus indicus</name>
    <dbReference type="NCBI Taxonomy" id="3821"/>
    <lineage>
        <taxon>Eukaryota</taxon>
        <taxon>Viridiplantae</taxon>
        <taxon>Streptophyta</taxon>
        <taxon>Embryophyta</taxon>
        <taxon>Tracheophyta</taxon>
        <taxon>Spermatophyta</taxon>
        <taxon>Magnoliopsida</taxon>
        <taxon>eudicotyledons</taxon>
        <taxon>Gunneridae</taxon>
        <taxon>Pentapetalae</taxon>
        <taxon>rosids</taxon>
        <taxon>fabids</taxon>
        <taxon>Fabales</taxon>
        <taxon>Fabaceae</taxon>
        <taxon>Papilionoideae</taxon>
        <taxon>50 kb inversion clade</taxon>
        <taxon>NPAAA clade</taxon>
        <taxon>indigoferoid/millettioid clade</taxon>
        <taxon>Phaseoleae</taxon>
        <taxon>Cajanus</taxon>
    </lineage>
</organism>
<dbReference type="Pfam" id="PF14223">
    <property type="entry name" value="Retrotran_gag_2"/>
    <property type="match status" value="1"/>
</dbReference>
<protein>
    <recommendedName>
        <fullName evidence="4">Retrovirus-related Pol polyprotein from transposon TNT 1-94</fullName>
    </recommendedName>
</protein>
<reference evidence="1 3" key="1">
    <citation type="journal article" date="2012" name="Nat. Biotechnol.">
        <title>Draft genome sequence of pigeonpea (Cajanus cajan), an orphan legume crop of resource-poor farmers.</title>
        <authorList>
            <person name="Varshney R.K."/>
            <person name="Chen W."/>
            <person name="Li Y."/>
            <person name="Bharti A.K."/>
            <person name="Saxena R.K."/>
            <person name="Schlueter J.A."/>
            <person name="Donoghue M.T."/>
            <person name="Azam S."/>
            <person name="Fan G."/>
            <person name="Whaley A.M."/>
            <person name="Farmer A.D."/>
            <person name="Sheridan J."/>
            <person name="Iwata A."/>
            <person name="Tuteja R."/>
            <person name="Penmetsa R.V."/>
            <person name="Wu W."/>
            <person name="Upadhyaya H.D."/>
            <person name="Yang S.P."/>
            <person name="Shah T."/>
            <person name="Saxena K.B."/>
            <person name="Michael T."/>
            <person name="McCombie W.R."/>
            <person name="Yang B."/>
            <person name="Zhang G."/>
            <person name="Yang H."/>
            <person name="Wang J."/>
            <person name="Spillane C."/>
            <person name="Cook D.R."/>
            <person name="May G.D."/>
            <person name="Xu X."/>
            <person name="Jackson S.A."/>
        </authorList>
    </citation>
    <scope>NUCLEOTIDE SEQUENCE [LARGE SCALE GENOMIC DNA]</scope>
    <source>
        <strain evidence="3">cv. Asha</strain>
    </source>
</reference>
<dbReference type="Gramene" id="C.cajan_42872.t">
    <property type="protein sequence ID" value="C.cajan_42872.t.cds1"/>
    <property type="gene ID" value="C.cajan_42872"/>
</dbReference>
<name>A0A151QVK1_CAJCA</name>
<evidence type="ECO:0008006" key="4">
    <source>
        <dbReference type="Google" id="ProtNLM"/>
    </source>
</evidence>
<proteinExistence type="predicted"/>
<dbReference type="Gramene" id="C.cajan_42875.t">
    <property type="protein sequence ID" value="C.cajan_42875.t.cds1"/>
    <property type="gene ID" value="C.cajan_42875"/>
</dbReference>
<sequence>SEYLLRISTIIETLASIGTPVSPREHAECIIVGLPPEYDSLISTVTAFVSRDDILSPAELENMILAQEARLDQAKIAVLQEPVTINLAQTASVPHVTPNANLAFQQPQLTHPQPNTFHNFPAQSPGGFSSFPAQNREGGGCGRRGGRNRGPPVQCQICHKRGHEAPACYQRFGGFSLGGFGMPFNPMLASYPTFGSGSAFLLTSVRFHILALQICLVFLAKSHGLPIPWVAPSGLLLLAFTFHHLGSPFLLHHLLNKAILVLLPLFHVQHPL</sequence>
<dbReference type="EMBL" id="KQ484620">
    <property type="protein sequence ID" value="KYP34340.1"/>
    <property type="molecule type" value="Genomic_DNA"/>
</dbReference>
<keyword evidence="3" id="KW-1185">Reference proteome</keyword>
<evidence type="ECO:0000313" key="3">
    <source>
        <dbReference type="Proteomes" id="UP000075243"/>
    </source>
</evidence>
<dbReference type="AlphaFoldDB" id="A0A151QVK1"/>
<accession>A0A151QVK1</accession>
<feature type="non-terminal residue" evidence="1">
    <location>
        <position position="1"/>
    </location>
</feature>
<evidence type="ECO:0000313" key="2">
    <source>
        <dbReference type="EMBL" id="KYP34343.1"/>
    </source>
</evidence>
<dbReference type="Proteomes" id="UP000075243">
    <property type="component" value="Unassembled WGS sequence"/>
</dbReference>